<keyword evidence="6 11" id="KW-0697">Rotamase</keyword>
<dbReference type="SUPFAM" id="SSF109998">
    <property type="entry name" value="Triger factor/SurA peptide-binding domain-like"/>
    <property type="match status" value="1"/>
</dbReference>
<evidence type="ECO:0000256" key="15">
    <source>
        <dbReference type="SAM" id="MobiDB-lite"/>
    </source>
</evidence>
<comment type="subcellular location">
    <subcellularLocation>
        <location evidence="11">Cytoplasm</location>
    </subcellularLocation>
    <text evidence="11">About half TF is bound to the ribosome near the polypeptide exit tunnel while the other half is free in the cytoplasm.</text>
</comment>
<feature type="compositionally biased region" description="Acidic residues" evidence="15">
    <location>
        <begin position="448"/>
        <end position="464"/>
    </location>
</feature>
<evidence type="ECO:0000313" key="17">
    <source>
        <dbReference type="EMBL" id="TQL78572.1"/>
    </source>
</evidence>
<dbReference type="InterPro" id="IPR005215">
    <property type="entry name" value="Trig_fac"/>
</dbReference>
<dbReference type="InterPro" id="IPR046357">
    <property type="entry name" value="PPIase_dom_sf"/>
</dbReference>
<keyword evidence="9 11" id="KW-0131">Cell cycle</keyword>
<dbReference type="GO" id="GO:0051301">
    <property type="term" value="P:cell division"/>
    <property type="evidence" value="ECO:0007669"/>
    <property type="project" value="UniProtKB-KW"/>
</dbReference>
<reference evidence="17 18" key="1">
    <citation type="submission" date="2019-06" db="EMBL/GenBank/DDBJ databases">
        <title>Sequencing the genomes of 1000 actinobacteria strains.</title>
        <authorList>
            <person name="Klenk H.-P."/>
        </authorList>
    </citation>
    <scope>NUCLEOTIDE SEQUENCE [LARGE SCALE GENOMIC DNA]</scope>
    <source>
        <strain evidence="17 18">DSM 45928</strain>
    </source>
</reference>
<dbReference type="GO" id="GO:0043022">
    <property type="term" value="F:ribosome binding"/>
    <property type="evidence" value="ECO:0007669"/>
    <property type="project" value="TreeGrafter"/>
</dbReference>
<evidence type="ECO:0000256" key="10">
    <source>
        <dbReference type="ARBA" id="ARBA00029986"/>
    </source>
</evidence>
<proteinExistence type="inferred from homology"/>
<evidence type="ECO:0000259" key="16">
    <source>
        <dbReference type="PROSITE" id="PS50059"/>
    </source>
</evidence>
<comment type="domain">
    <text evidence="11">Consists of 3 domains; the N-terminus binds the ribosome, the middle domain has PPIase activity, while the C-terminus has intrinsic chaperone activity on its own.</text>
</comment>
<dbReference type="PANTHER" id="PTHR30560">
    <property type="entry name" value="TRIGGER FACTOR CHAPERONE AND PEPTIDYL-PROLYL CIS/TRANS ISOMERASE"/>
    <property type="match status" value="1"/>
</dbReference>
<evidence type="ECO:0000256" key="8">
    <source>
        <dbReference type="ARBA" id="ARBA00023235"/>
    </source>
</evidence>
<comment type="caution">
    <text evidence="17">The sequence shown here is derived from an EMBL/GenBank/DDBJ whole genome shotgun (WGS) entry which is preliminary data.</text>
</comment>
<dbReference type="FunCoup" id="A0A543B159">
    <property type="interactions" value="267"/>
</dbReference>
<feature type="coiled-coil region" evidence="14">
    <location>
        <begin position="251"/>
        <end position="281"/>
    </location>
</feature>
<dbReference type="GO" id="GO:0005737">
    <property type="term" value="C:cytoplasm"/>
    <property type="evidence" value="ECO:0007669"/>
    <property type="project" value="UniProtKB-SubCell"/>
</dbReference>
<dbReference type="InterPro" id="IPR036611">
    <property type="entry name" value="Trigger_fac_ribosome-bd_sf"/>
</dbReference>
<accession>A0A543B159</accession>
<evidence type="ECO:0000256" key="3">
    <source>
        <dbReference type="ARBA" id="ARBA00013194"/>
    </source>
</evidence>
<dbReference type="Pfam" id="PF05698">
    <property type="entry name" value="Trigger_C"/>
    <property type="match status" value="1"/>
</dbReference>
<evidence type="ECO:0000256" key="2">
    <source>
        <dbReference type="ARBA" id="ARBA00005464"/>
    </source>
</evidence>
<evidence type="ECO:0000256" key="13">
    <source>
        <dbReference type="RuleBase" id="RU003914"/>
    </source>
</evidence>
<keyword evidence="14" id="KW-0175">Coiled coil</keyword>
<dbReference type="HAMAP" id="MF_00303">
    <property type="entry name" value="Trigger_factor_Tig"/>
    <property type="match status" value="1"/>
</dbReference>
<dbReference type="InterPro" id="IPR008881">
    <property type="entry name" value="Trigger_fac_ribosome-bd_bac"/>
</dbReference>
<dbReference type="GO" id="GO:0003755">
    <property type="term" value="F:peptidyl-prolyl cis-trans isomerase activity"/>
    <property type="evidence" value="ECO:0007669"/>
    <property type="project" value="UniProtKB-UniRule"/>
</dbReference>
<dbReference type="InParanoid" id="A0A543B159"/>
<comment type="catalytic activity">
    <reaction evidence="1 11 12">
        <text>[protein]-peptidylproline (omega=180) = [protein]-peptidylproline (omega=0)</text>
        <dbReference type="Rhea" id="RHEA:16237"/>
        <dbReference type="Rhea" id="RHEA-COMP:10747"/>
        <dbReference type="Rhea" id="RHEA-COMP:10748"/>
        <dbReference type="ChEBI" id="CHEBI:83833"/>
        <dbReference type="ChEBI" id="CHEBI:83834"/>
        <dbReference type="EC" id="5.2.1.8"/>
    </reaction>
</comment>
<name>A0A543B159_9ACTN</name>
<keyword evidence="7 11" id="KW-0143">Chaperone</keyword>
<feature type="domain" description="PPIase FKBP-type" evidence="16">
    <location>
        <begin position="164"/>
        <end position="216"/>
    </location>
</feature>
<dbReference type="OrthoDB" id="9767721at2"/>
<dbReference type="AlphaFoldDB" id="A0A543B159"/>
<evidence type="ECO:0000256" key="12">
    <source>
        <dbReference type="PROSITE-ProRule" id="PRU00277"/>
    </source>
</evidence>
<dbReference type="GO" id="GO:0015031">
    <property type="term" value="P:protein transport"/>
    <property type="evidence" value="ECO:0007669"/>
    <property type="project" value="UniProtKB-UniRule"/>
</dbReference>
<dbReference type="PROSITE" id="PS50059">
    <property type="entry name" value="FKBP_PPIASE"/>
    <property type="match status" value="1"/>
</dbReference>
<dbReference type="PANTHER" id="PTHR30560:SF3">
    <property type="entry name" value="TRIGGER FACTOR-LIKE PROTEIN TIG, CHLOROPLASTIC"/>
    <property type="match status" value="1"/>
</dbReference>
<evidence type="ECO:0000313" key="18">
    <source>
        <dbReference type="Proteomes" id="UP000317043"/>
    </source>
</evidence>
<dbReference type="Proteomes" id="UP000317043">
    <property type="component" value="Unassembled WGS sequence"/>
</dbReference>
<evidence type="ECO:0000256" key="9">
    <source>
        <dbReference type="ARBA" id="ARBA00023306"/>
    </source>
</evidence>
<dbReference type="GO" id="GO:0051083">
    <property type="term" value="P:'de novo' cotranslational protein folding"/>
    <property type="evidence" value="ECO:0007669"/>
    <property type="project" value="TreeGrafter"/>
</dbReference>
<organism evidence="17 18">
    <name type="scientific">Stackebrandtia endophytica</name>
    <dbReference type="NCBI Taxonomy" id="1496996"/>
    <lineage>
        <taxon>Bacteria</taxon>
        <taxon>Bacillati</taxon>
        <taxon>Actinomycetota</taxon>
        <taxon>Actinomycetes</taxon>
        <taxon>Glycomycetales</taxon>
        <taxon>Glycomycetaceae</taxon>
        <taxon>Stackebrandtia</taxon>
    </lineage>
</organism>
<dbReference type="Gene3D" id="3.10.50.40">
    <property type="match status" value="1"/>
</dbReference>
<feature type="region of interest" description="Disordered" evidence="15">
    <location>
        <begin position="437"/>
        <end position="464"/>
    </location>
</feature>
<keyword evidence="11" id="KW-0963">Cytoplasm</keyword>
<evidence type="ECO:0000256" key="4">
    <source>
        <dbReference type="ARBA" id="ARBA00016902"/>
    </source>
</evidence>
<dbReference type="EMBL" id="VFOW01000001">
    <property type="protein sequence ID" value="TQL78572.1"/>
    <property type="molecule type" value="Genomic_DNA"/>
</dbReference>
<dbReference type="InterPro" id="IPR001179">
    <property type="entry name" value="PPIase_FKBP_dom"/>
</dbReference>
<evidence type="ECO:0000256" key="7">
    <source>
        <dbReference type="ARBA" id="ARBA00023186"/>
    </source>
</evidence>
<dbReference type="Pfam" id="PF05697">
    <property type="entry name" value="Trigger_N"/>
    <property type="match status" value="1"/>
</dbReference>
<comment type="similarity">
    <text evidence="2 11 13">Belongs to the FKBP-type PPIase family. Tig subfamily.</text>
</comment>
<dbReference type="RefSeq" id="WP_142043214.1">
    <property type="nucleotide sequence ID" value="NZ_JBHTGS010000003.1"/>
</dbReference>
<dbReference type="EC" id="5.2.1.8" evidence="3 11"/>
<evidence type="ECO:0000256" key="5">
    <source>
        <dbReference type="ARBA" id="ARBA00022618"/>
    </source>
</evidence>
<dbReference type="InterPro" id="IPR008880">
    <property type="entry name" value="Trigger_fac_C"/>
</dbReference>
<dbReference type="Gene3D" id="1.10.3120.10">
    <property type="entry name" value="Trigger factor, C-terminal domain"/>
    <property type="match status" value="1"/>
</dbReference>
<sequence>MKSTVETLSPTRVRLSVEVPYEELSQHLTQAYQQVGAQVRVPGFRPGKAPRAVIDQRVGKDTIHAQAIDNALPRKIAEAYTENDIRALGRPEVDFASTDLTENEPFSFTVEVDVAPEIELPDPADLTVTVDSTEITDEQVDGEIENLQLRFGTLKTVERAAANGDFVTIDLRATIDGEEVEGGTASEMSHEVGSGNLIEGLDEEIVGMSAGETRTFSTNLVGGDRSGEDADIEVKVSNVKERELPDLDDDFAQLASEHDTLEELRDAIRKQLADRAEATQLQQARERTAEALVEAVNMPVPDGVIDDEVKHRRQHLDEQLSAMGATLETYLSSQGQSVEEFEEDLKETASAGLRRQLILDKVADAKEVQVTSEQLTSEIIRRAQQQGVPQDRWQEFANTLQQRGMVSGIATEIRQALALEELVREVKVVDTAGTELTNEALFPTPEGVVDEEAEEATEESETAK</sequence>
<evidence type="ECO:0000256" key="6">
    <source>
        <dbReference type="ARBA" id="ARBA00023110"/>
    </source>
</evidence>
<dbReference type="Gene3D" id="3.30.70.1050">
    <property type="entry name" value="Trigger factor ribosome-binding domain"/>
    <property type="match status" value="1"/>
</dbReference>
<dbReference type="Pfam" id="PF00254">
    <property type="entry name" value="FKBP_C"/>
    <property type="match status" value="1"/>
</dbReference>
<evidence type="ECO:0000256" key="1">
    <source>
        <dbReference type="ARBA" id="ARBA00000971"/>
    </source>
</evidence>
<dbReference type="PIRSF" id="PIRSF003095">
    <property type="entry name" value="Trigger_factor"/>
    <property type="match status" value="1"/>
</dbReference>
<comment type="function">
    <text evidence="11">Involved in protein export. Acts as a chaperone by maintaining the newly synthesized protein in an open conformation. Functions as a peptidyl-prolyl cis-trans isomerase.</text>
</comment>
<dbReference type="SUPFAM" id="SSF54534">
    <property type="entry name" value="FKBP-like"/>
    <property type="match status" value="1"/>
</dbReference>
<dbReference type="SUPFAM" id="SSF102735">
    <property type="entry name" value="Trigger factor ribosome-binding domain"/>
    <property type="match status" value="1"/>
</dbReference>
<dbReference type="GO" id="GO:0044183">
    <property type="term" value="F:protein folding chaperone"/>
    <property type="evidence" value="ECO:0007669"/>
    <property type="project" value="TreeGrafter"/>
</dbReference>
<keyword evidence="8 11" id="KW-0413">Isomerase</keyword>
<evidence type="ECO:0000256" key="11">
    <source>
        <dbReference type="HAMAP-Rule" id="MF_00303"/>
    </source>
</evidence>
<keyword evidence="5 11" id="KW-0132">Cell division</keyword>
<gene>
    <name evidence="11" type="primary">tig</name>
    <name evidence="17" type="ORF">FB566_4161</name>
</gene>
<dbReference type="GO" id="GO:0043335">
    <property type="term" value="P:protein unfolding"/>
    <property type="evidence" value="ECO:0007669"/>
    <property type="project" value="TreeGrafter"/>
</dbReference>
<evidence type="ECO:0000256" key="14">
    <source>
        <dbReference type="SAM" id="Coils"/>
    </source>
</evidence>
<dbReference type="InterPro" id="IPR037041">
    <property type="entry name" value="Trigger_fac_C_sf"/>
</dbReference>
<dbReference type="NCBIfam" id="TIGR00115">
    <property type="entry name" value="tig"/>
    <property type="match status" value="1"/>
</dbReference>
<protein>
    <recommendedName>
        <fullName evidence="4 11">Trigger factor</fullName>
        <shortName evidence="11">TF</shortName>
        <ecNumber evidence="3 11">5.2.1.8</ecNumber>
    </recommendedName>
    <alternativeName>
        <fullName evidence="10 11">PPIase</fullName>
    </alternativeName>
</protein>
<dbReference type="InterPro" id="IPR027304">
    <property type="entry name" value="Trigger_fact/SurA_dom_sf"/>
</dbReference>
<keyword evidence="18" id="KW-1185">Reference proteome</keyword>